<reference evidence="2 3" key="1">
    <citation type="submission" date="2021-10" db="EMBL/GenBank/DDBJ databases">
        <title>Anaerobic single-cell dispensing facilitates the cultivation of human gut bacteria.</title>
        <authorList>
            <person name="Afrizal A."/>
        </authorList>
    </citation>
    <scope>NUCLEOTIDE SEQUENCE [LARGE SCALE GENOMIC DNA]</scope>
    <source>
        <strain evidence="2 3">CLA-AA-H270</strain>
    </source>
</reference>
<dbReference type="GO" id="GO:0042578">
    <property type="term" value="F:phosphoric ester hydrolase activity"/>
    <property type="evidence" value="ECO:0007669"/>
    <property type="project" value="TreeGrafter"/>
</dbReference>
<dbReference type="GO" id="GO:0005829">
    <property type="term" value="C:cytosol"/>
    <property type="evidence" value="ECO:0007669"/>
    <property type="project" value="TreeGrafter"/>
</dbReference>
<dbReference type="Proteomes" id="UP001298753">
    <property type="component" value="Unassembled WGS sequence"/>
</dbReference>
<accession>A0AAW4VZ68</accession>
<dbReference type="Pfam" id="PF02811">
    <property type="entry name" value="PHP"/>
    <property type="match status" value="1"/>
</dbReference>
<dbReference type="CDD" id="cd07437">
    <property type="entry name" value="PHP_HisPPase_Ycdx_like"/>
    <property type="match status" value="1"/>
</dbReference>
<organism evidence="2 3">
    <name type="scientific">Agathobaculum butyriciproducens</name>
    <dbReference type="NCBI Taxonomy" id="1628085"/>
    <lineage>
        <taxon>Bacteria</taxon>
        <taxon>Bacillati</taxon>
        <taxon>Bacillota</taxon>
        <taxon>Clostridia</taxon>
        <taxon>Eubacteriales</taxon>
        <taxon>Butyricicoccaceae</taxon>
        <taxon>Agathobaculum</taxon>
    </lineage>
</organism>
<dbReference type="AlphaFoldDB" id="A0AAW4VZ68"/>
<protein>
    <submittedName>
        <fullName evidence="2">Phosphatase</fullName>
    </submittedName>
</protein>
<gene>
    <name evidence="2" type="ORF">LKD22_06460</name>
</gene>
<feature type="domain" description="Polymerase/histidinol phosphatase N-terminal" evidence="1">
    <location>
        <begin position="5"/>
        <end position="79"/>
    </location>
</feature>
<name>A0AAW4VZ68_9FIRM</name>
<dbReference type="PANTHER" id="PTHR36928">
    <property type="entry name" value="PHOSPHATASE YCDX-RELATED"/>
    <property type="match status" value="1"/>
</dbReference>
<dbReference type="InterPro" id="IPR016195">
    <property type="entry name" value="Pol/histidinol_Pase-like"/>
</dbReference>
<dbReference type="PANTHER" id="PTHR36928:SF1">
    <property type="entry name" value="PHOSPHATASE YCDX-RELATED"/>
    <property type="match status" value="1"/>
</dbReference>
<dbReference type="SMART" id="SM00481">
    <property type="entry name" value="POLIIIAc"/>
    <property type="match status" value="1"/>
</dbReference>
<dbReference type="SUPFAM" id="SSF89550">
    <property type="entry name" value="PHP domain-like"/>
    <property type="match status" value="1"/>
</dbReference>
<keyword evidence="3" id="KW-1185">Reference proteome</keyword>
<sequence length="246" mass="27290">MQIIADLHTHTNVTDHAFSTLTEMVQAAEDRGLAAIAITNHGPTNPDGPHEWHFSNLDLIPRKIGKVTVIRGIEFDITAPAGGINVISNKSLKPVEFALASFHECMFPPADSSVHTAALEAILYNPYVNAFGHLGNSNFPFDHEYIISRCNDHGKIVEINNASLSIRKGSHDNCMDIARLCMKYEVPISVDSDSHICYRVGHVEGALEMLEEIGFPEELIINSSVERLNNYFKGRGLHLFDEEDLL</sequence>
<comment type="caution">
    <text evidence="2">The sequence shown here is derived from an EMBL/GenBank/DDBJ whole genome shotgun (WGS) entry which is preliminary data.</text>
</comment>
<evidence type="ECO:0000313" key="2">
    <source>
        <dbReference type="EMBL" id="MCC2176767.1"/>
    </source>
</evidence>
<dbReference type="InterPro" id="IPR004013">
    <property type="entry name" value="PHP_dom"/>
</dbReference>
<evidence type="ECO:0000313" key="3">
    <source>
        <dbReference type="Proteomes" id="UP001298753"/>
    </source>
</evidence>
<dbReference type="RefSeq" id="WP_195386612.1">
    <property type="nucleotide sequence ID" value="NZ_DBFEHX010000077.1"/>
</dbReference>
<dbReference type="InterPro" id="IPR050243">
    <property type="entry name" value="PHP_phosphatase"/>
</dbReference>
<evidence type="ECO:0000259" key="1">
    <source>
        <dbReference type="SMART" id="SM00481"/>
    </source>
</evidence>
<proteinExistence type="predicted"/>
<dbReference type="InterPro" id="IPR003141">
    <property type="entry name" value="Pol/His_phosphatase_N"/>
</dbReference>
<dbReference type="EMBL" id="JAJEPX010000015">
    <property type="protein sequence ID" value="MCC2176767.1"/>
    <property type="molecule type" value="Genomic_DNA"/>
</dbReference>
<dbReference type="GeneID" id="98659620"/>
<dbReference type="Gene3D" id="3.20.20.140">
    <property type="entry name" value="Metal-dependent hydrolases"/>
    <property type="match status" value="1"/>
</dbReference>
<dbReference type="GO" id="GO:0008270">
    <property type="term" value="F:zinc ion binding"/>
    <property type="evidence" value="ECO:0007669"/>
    <property type="project" value="TreeGrafter"/>
</dbReference>